<organism evidence="4 5">
    <name type="scientific">Bugula neritina</name>
    <name type="common">Brown bryozoan</name>
    <name type="synonym">Sertularia neritina</name>
    <dbReference type="NCBI Taxonomy" id="10212"/>
    <lineage>
        <taxon>Eukaryota</taxon>
        <taxon>Metazoa</taxon>
        <taxon>Spiralia</taxon>
        <taxon>Lophotrochozoa</taxon>
        <taxon>Bryozoa</taxon>
        <taxon>Gymnolaemata</taxon>
        <taxon>Cheilostomatida</taxon>
        <taxon>Flustrina</taxon>
        <taxon>Buguloidea</taxon>
        <taxon>Bugulidae</taxon>
        <taxon>Bugula</taxon>
    </lineage>
</organism>
<dbReference type="PROSITE" id="PS50294">
    <property type="entry name" value="WD_REPEATS_REGION"/>
    <property type="match status" value="2"/>
</dbReference>
<accession>A0A7J7JNH7</accession>
<dbReference type="SUPFAM" id="SSF50978">
    <property type="entry name" value="WD40 repeat-like"/>
    <property type="match status" value="1"/>
</dbReference>
<evidence type="ECO:0000256" key="3">
    <source>
        <dbReference type="PROSITE-ProRule" id="PRU00221"/>
    </source>
</evidence>
<evidence type="ECO:0000256" key="2">
    <source>
        <dbReference type="ARBA" id="ARBA00022737"/>
    </source>
</evidence>
<feature type="repeat" description="WD" evidence="3">
    <location>
        <begin position="237"/>
        <end position="271"/>
    </location>
</feature>
<name>A0A7J7JNH7_BUGNE</name>
<keyword evidence="2" id="KW-0677">Repeat</keyword>
<dbReference type="Pfam" id="PF00400">
    <property type="entry name" value="WD40"/>
    <property type="match status" value="3"/>
</dbReference>
<dbReference type="InterPro" id="IPR001680">
    <property type="entry name" value="WD40_rpt"/>
</dbReference>
<dbReference type="OrthoDB" id="10064100at2759"/>
<dbReference type="AlphaFoldDB" id="A0A7J7JNH7"/>
<dbReference type="SMART" id="SM00320">
    <property type="entry name" value="WD40"/>
    <property type="match status" value="5"/>
</dbReference>
<gene>
    <name evidence="4" type="ORF">EB796_014151</name>
</gene>
<comment type="caution">
    <text evidence="4">The sequence shown here is derived from an EMBL/GenBank/DDBJ whole genome shotgun (WGS) entry which is preliminary data.</text>
</comment>
<dbReference type="EMBL" id="VXIV02002073">
    <property type="protein sequence ID" value="KAF6027547.1"/>
    <property type="molecule type" value="Genomic_DNA"/>
</dbReference>
<dbReference type="PROSITE" id="PS50082">
    <property type="entry name" value="WD_REPEATS_2"/>
    <property type="match status" value="2"/>
</dbReference>
<evidence type="ECO:0000256" key="1">
    <source>
        <dbReference type="ARBA" id="ARBA00022574"/>
    </source>
</evidence>
<reference evidence="4" key="1">
    <citation type="submission" date="2020-06" db="EMBL/GenBank/DDBJ databases">
        <title>Draft genome of Bugula neritina, a colonial animal packing powerful symbionts and potential medicines.</title>
        <authorList>
            <person name="Rayko M."/>
        </authorList>
    </citation>
    <scope>NUCLEOTIDE SEQUENCE [LARGE SCALE GENOMIC DNA]</scope>
    <source>
        <strain evidence="4">Kwan_BN1</strain>
    </source>
</reference>
<proteinExistence type="predicted"/>
<keyword evidence="5" id="KW-1185">Reference proteome</keyword>
<evidence type="ECO:0000313" key="4">
    <source>
        <dbReference type="EMBL" id="KAF6027547.1"/>
    </source>
</evidence>
<dbReference type="InterPro" id="IPR019775">
    <property type="entry name" value="WD40_repeat_CS"/>
</dbReference>
<dbReference type="PANTHER" id="PTHR19848">
    <property type="entry name" value="WD40 REPEAT PROTEIN"/>
    <property type="match status" value="1"/>
</dbReference>
<dbReference type="Proteomes" id="UP000593567">
    <property type="component" value="Unassembled WGS sequence"/>
</dbReference>
<dbReference type="InterPro" id="IPR036322">
    <property type="entry name" value="WD40_repeat_dom_sf"/>
</dbReference>
<dbReference type="InterPro" id="IPR015943">
    <property type="entry name" value="WD40/YVTN_repeat-like_dom_sf"/>
</dbReference>
<dbReference type="Gene3D" id="2.130.10.10">
    <property type="entry name" value="YVTN repeat-like/Quinoprotein amine dehydrogenase"/>
    <property type="match status" value="2"/>
</dbReference>
<dbReference type="PANTHER" id="PTHR19848:SF8">
    <property type="entry name" value="F-BOX AND WD REPEAT DOMAIN CONTAINING 7"/>
    <property type="match status" value="1"/>
</dbReference>
<sequence length="326" mass="36039">MMSCDIPVYTTAAAAATTDIILWYQLWHIIRVFNGPDYTEKSYSPLQIHKYHVIHCVLTSDGSRLIATSMDGKASVVDTQTGRLLTYHQQPSDVGMRAACLSSYDHLAAFGACDGTIAIMEMDTYKTLKTMSVNDDETILALCFTPDTHWLLSGHSVTGDIRVWNAQYLSNKPAAVQMTAHEMGTQFLQISPKYKGKPGESNDGVQFVSGGADCLIHIWSISYDDVTSPRLSKLNTLVGHTGPVYCVKYNSTGETLVSCGGDFTVRLWNMDGECIFVNVEAHTSFINSLAFSADDKQIYTCSCDRTVKVWGVTDTLNLRGEYFIKI</sequence>
<keyword evidence="1 3" id="KW-0853">WD repeat</keyword>
<evidence type="ECO:0000313" key="5">
    <source>
        <dbReference type="Proteomes" id="UP000593567"/>
    </source>
</evidence>
<protein>
    <submittedName>
        <fullName evidence="4">Uncharacterized protein</fullName>
    </submittedName>
</protein>
<dbReference type="PROSITE" id="PS00678">
    <property type="entry name" value="WD_REPEATS_1"/>
    <property type="match status" value="1"/>
</dbReference>
<feature type="repeat" description="WD" evidence="3">
    <location>
        <begin position="279"/>
        <end position="310"/>
    </location>
</feature>